<dbReference type="Proteomes" id="UP001343257">
    <property type="component" value="Unassembled WGS sequence"/>
</dbReference>
<comment type="caution">
    <text evidence="1">The sequence shown here is derived from an EMBL/GenBank/DDBJ whole genome shotgun (WGS) entry which is preliminary data.</text>
</comment>
<organism evidence="1 2">
    <name type="scientific">Paenibacillus chibensis</name>
    <dbReference type="NCBI Taxonomy" id="59846"/>
    <lineage>
        <taxon>Bacteria</taxon>
        <taxon>Bacillati</taxon>
        <taxon>Bacillota</taxon>
        <taxon>Bacilli</taxon>
        <taxon>Bacillales</taxon>
        <taxon>Paenibacillaceae</taxon>
        <taxon>Paenibacillus</taxon>
    </lineage>
</organism>
<proteinExistence type="predicted"/>
<gene>
    <name evidence="1" type="ORF">P9847_14280</name>
</gene>
<evidence type="ECO:0000313" key="1">
    <source>
        <dbReference type="EMBL" id="MED5018473.1"/>
    </source>
</evidence>
<evidence type="ECO:0000313" key="2">
    <source>
        <dbReference type="Proteomes" id="UP001343257"/>
    </source>
</evidence>
<evidence type="ECO:0008006" key="3">
    <source>
        <dbReference type="Google" id="ProtNLM"/>
    </source>
</evidence>
<dbReference type="Gene3D" id="3.30.870.10">
    <property type="entry name" value="Endonuclease Chain A"/>
    <property type="match status" value="1"/>
</dbReference>
<protein>
    <recommendedName>
        <fullName evidence="3">Phospholipase D-like domain-containing protein</fullName>
    </recommendedName>
</protein>
<dbReference type="RefSeq" id="WP_328278781.1">
    <property type="nucleotide sequence ID" value="NZ_JARTLD010000035.1"/>
</dbReference>
<dbReference type="EMBL" id="JARTLD010000035">
    <property type="protein sequence ID" value="MED5018473.1"/>
    <property type="molecule type" value="Genomic_DNA"/>
</dbReference>
<accession>A0ABU6PUB5</accession>
<sequence length="212" mass="24035">MPLRVVIRRDKTISPFKKILDQLITLPQGDTLLLCSGYIWEPPSSKKSYRVLDDGLLNAINSGCKGCNIITVAGKFNEGYWEDYYKNFIGRIRGTGIPVTPFVATQRNWHAKIAMKLENGVPIAAIVGSSNLTSPAYQEGYENWNFESDVLIWNPGLNLNNYFRSSNDLSQDGIGLFDVILDPEVNQMNELEQMRGLYNDIFEKDNIERYDG</sequence>
<reference evidence="1 2" key="1">
    <citation type="submission" date="2023-03" db="EMBL/GenBank/DDBJ databases">
        <title>Bacillus Genome Sequencing.</title>
        <authorList>
            <person name="Dunlap C."/>
        </authorList>
    </citation>
    <scope>NUCLEOTIDE SEQUENCE [LARGE SCALE GENOMIC DNA]</scope>
    <source>
        <strain evidence="1 2">NRS-52</strain>
    </source>
</reference>
<name>A0ABU6PUB5_9BACL</name>
<keyword evidence="2" id="KW-1185">Reference proteome</keyword>